<name>N9BHV1_ACIJO</name>
<evidence type="ECO:0000313" key="1">
    <source>
        <dbReference type="EMBL" id="ENV73257.1"/>
    </source>
</evidence>
<comment type="caution">
    <text evidence="1">The sequence shown here is derived from an EMBL/GenBank/DDBJ whole genome shotgun (WGS) entry which is preliminary data.</text>
</comment>
<dbReference type="InterPro" id="IPR036388">
    <property type="entry name" value="WH-like_DNA-bd_sf"/>
</dbReference>
<reference evidence="1 2" key="1">
    <citation type="submission" date="2013-02" db="EMBL/GenBank/DDBJ databases">
        <title>The Genome Sequence of Acinetobacter johnsonii ANC 3681.</title>
        <authorList>
            <consortium name="The Broad Institute Genome Sequencing Platform"/>
            <consortium name="The Broad Institute Genome Sequencing Center for Infectious Disease"/>
            <person name="Cerqueira G."/>
            <person name="Feldgarden M."/>
            <person name="Courvalin P."/>
            <person name="Perichon B."/>
            <person name="Grillot-Courvalin C."/>
            <person name="Clermont D."/>
            <person name="Rocha E."/>
            <person name="Yoon E.-J."/>
            <person name="Nemec A."/>
            <person name="Walker B."/>
            <person name="Young S.K."/>
            <person name="Zeng Q."/>
            <person name="Gargeya S."/>
            <person name="Fitzgerald M."/>
            <person name="Haas B."/>
            <person name="Abouelleil A."/>
            <person name="Alvarado L."/>
            <person name="Arachchi H.M."/>
            <person name="Berlin A.M."/>
            <person name="Chapman S.B."/>
            <person name="Dewar J."/>
            <person name="Goldberg J."/>
            <person name="Griggs A."/>
            <person name="Gujja S."/>
            <person name="Hansen M."/>
            <person name="Howarth C."/>
            <person name="Imamovic A."/>
            <person name="Larimer J."/>
            <person name="McCowan C."/>
            <person name="Murphy C."/>
            <person name="Neiman D."/>
            <person name="Pearson M."/>
            <person name="Priest M."/>
            <person name="Roberts A."/>
            <person name="Saif S."/>
            <person name="Shea T."/>
            <person name="Sisk P."/>
            <person name="Sykes S."/>
            <person name="Wortman J."/>
            <person name="Nusbaum C."/>
            <person name="Birren B."/>
        </authorList>
    </citation>
    <scope>NUCLEOTIDE SEQUENCE [LARGE SCALE GENOMIC DNA]</scope>
    <source>
        <strain evidence="1 2">ANC 3681</strain>
    </source>
</reference>
<dbReference type="Gene3D" id="1.10.10.10">
    <property type="entry name" value="Winged helix-like DNA-binding domain superfamily/Winged helix DNA-binding domain"/>
    <property type="match status" value="1"/>
</dbReference>
<protein>
    <submittedName>
        <fullName evidence="1">Uncharacterized protein</fullName>
    </submittedName>
</protein>
<organism evidence="1 2">
    <name type="scientific">Acinetobacter johnsonii ANC 3681</name>
    <dbReference type="NCBI Taxonomy" id="1217662"/>
    <lineage>
        <taxon>Bacteria</taxon>
        <taxon>Pseudomonadati</taxon>
        <taxon>Pseudomonadota</taxon>
        <taxon>Gammaproteobacteria</taxon>
        <taxon>Moraxellales</taxon>
        <taxon>Moraxellaceae</taxon>
        <taxon>Acinetobacter</taxon>
    </lineage>
</organism>
<proteinExistence type="predicted"/>
<dbReference type="HOGENOM" id="CLU_1736589_0_0_6"/>
<dbReference type="AlphaFoldDB" id="N9BHV1"/>
<gene>
    <name evidence="1" type="ORF">F946_01147</name>
</gene>
<dbReference type="EMBL" id="APPZ01000006">
    <property type="protein sequence ID" value="ENV73257.1"/>
    <property type="molecule type" value="Genomic_DNA"/>
</dbReference>
<dbReference type="Proteomes" id="UP000018444">
    <property type="component" value="Unassembled WGS sequence"/>
</dbReference>
<dbReference type="GeneID" id="56338349"/>
<sequence>MYIPAEILEELKKNKKCTANRIAYMFDKPKSTAYRYIQIFKKLDDLSKFDKDHLTNRNNRVINSDDFDKFIFNILNSGGFKSTNQLYQACLKEFPNRNISRRTFNKLFAESRERQRLKLKKRILRITRSKNKPLTGFFTVRRKRKVLDYE</sequence>
<dbReference type="RefSeq" id="WP_004980056.1">
    <property type="nucleotide sequence ID" value="NZ_KB849705.1"/>
</dbReference>
<evidence type="ECO:0000313" key="2">
    <source>
        <dbReference type="Proteomes" id="UP000018444"/>
    </source>
</evidence>
<accession>N9BHV1</accession>